<dbReference type="PATRIC" id="fig|1227455.4.peg.3059"/>
<dbReference type="GO" id="GO:0016791">
    <property type="term" value="F:phosphatase activity"/>
    <property type="evidence" value="ECO:0007669"/>
    <property type="project" value="TreeGrafter"/>
</dbReference>
<name>M0MF37_9EURY</name>
<dbReference type="SFLD" id="SFLDG01129">
    <property type="entry name" value="C1.5:_HAD__Beta-PGM__Phosphata"/>
    <property type="match status" value="1"/>
</dbReference>
<dbReference type="InterPro" id="IPR036412">
    <property type="entry name" value="HAD-like_sf"/>
</dbReference>
<gene>
    <name evidence="6" type="ORF">C449_15037</name>
</gene>
<dbReference type="GO" id="GO:0044281">
    <property type="term" value="P:small molecule metabolic process"/>
    <property type="evidence" value="ECO:0007669"/>
    <property type="project" value="UniProtKB-ARBA"/>
</dbReference>
<evidence type="ECO:0000256" key="1">
    <source>
        <dbReference type="ARBA" id="ARBA00001946"/>
    </source>
</evidence>
<evidence type="ECO:0000256" key="4">
    <source>
        <dbReference type="ARBA" id="ARBA00022801"/>
    </source>
</evidence>
<dbReference type="GO" id="GO:0046872">
    <property type="term" value="F:metal ion binding"/>
    <property type="evidence" value="ECO:0007669"/>
    <property type="project" value="UniProtKB-KW"/>
</dbReference>
<dbReference type="InParanoid" id="M0MF37"/>
<dbReference type="AlphaFoldDB" id="M0MF37"/>
<evidence type="ECO:0000313" key="6">
    <source>
        <dbReference type="EMBL" id="EMA43304.1"/>
    </source>
</evidence>
<comment type="similarity">
    <text evidence="2">Belongs to the HAD-like hydrolase superfamily.</text>
</comment>
<sequence length="250" mass="26938">MAKPPTETRTLCGRTLIAAARQRPAVTTPPISTVCFDLDGTLLTYNQNPDAVLATAFDDAGVEQFCDPTQLWAAADDVDDADDDIDFLTKTFRAAGERHDGATDSPDVLAQAYDDATDHTDVSFRPGAQTALERAREHGRVGLITNGGRATQRQKLDALDIHDAFEIHVYAGEMTPPKPATEPFERATTALDADPERTLYVGNSLRHDVAGARAAGLQAAWFPVEGDGGDHDGHDPHHVFDSLHDLGDVL</sequence>
<dbReference type="NCBIfam" id="TIGR01549">
    <property type="entry name" value="HAD-SF-IA-v1"/>
    <property type="match status" value="1"/>
</dbReference>
<keyword evidence="3" id="KW-0479">Metal-binding</keyword>
<dbReference type="PANTHER" id="PTHR46470:SF2">
    <property type="entry name" value="GLYCERALDEHYDE 3-PHOSPHATE PHOSPHATASE"/>
    <property type="match status" value="1"/>
</dbReference>
<dbReference type="SFLD" id="SFLDS00003">
    <property type="entry name" value="Haloacid_Dehalogenase"/>
    <property type="match status" value="1"/>
</dbReference>
<dbReference type="Pfam" id="PF00702">
    <property type="entry name" value="Hydrolase"/>
    <property type="match status" value="1"/>
</dbReference>
<protein>
    <submittedName>
        <fullName evidence="6">HAD-superfamily hydrolase</fullName>
    </submittedName>
</protein>
<dbReference type="EMBL" id="AOMD01000030">
    <property type="protein sequence ID" value="EMA43304.1"/>
    <property type="molecule type" value="Genomic_DNA"/>
</dbReference>
<keyword evidence="4 6" id="KW-0378">Hydrolase</keyword>
<proteinExistence type="inferred from homology"/>
<dbReference type="Proteomes" id="UP000011669">
    <property type="component" value="Unassembled WGS sequence"/>
</dbReference>
<dbReference type="InterPro" id="IPR006439">
    <property type="entry name" value="HAD-SF_hydro_IA"/>
</dbReference>
<evidence type="ECO:0000256" key="2">
    <source>
        <dbReference type="ARBA" id="ARBA00007958"/>
    </source>
</evidence>
<reference evidence="6 7" key="1">
    <citation type="journal article" date="2014" name="PLoS Genet.">
        <title>Phylogenetically driven sequencing of extremely halophilic archaea reveals strategies for static and dynamic osmo-response.</title>
        <authorList>
            <person name="Becker E.A."/>
            <person name="Seitzer P.M."/>
            <person name="Tritt A."/>
            <person name="Larsen D."/>
            <person name="Krusor M."/>
            <person name="Yao A.I."/>
            <person name="Wu D."/>
            <person name="Madern D."/>
            <person name="Eisen J.A."/>
            <person name="Darling A.E."/>
            <person name="Facciotti M.T."/>
        </authorList>
    </citation>
    <scope>NUCLEOTIDE SEQUENCE [LARGE SCALE GENOMIC DNA]</scope>
    <source>
        <strain evidence="6 7">DSM 5350</strain>
    </source>
</reference>
<organism evidence="6 7">
    <name type="scientific">Halococcus saccharolyticus DSM 5350</name>
    <dbReference type="NCBI Taxonomy" id="1227455"/>
    <lineage>
        <taxon>Archaea</taxon>
        <taxon>Methanobacteriati</taxon>
        <taxon>Methanobacteriota</taxon>
        <taxon>Stenosarchaea group</taxon>
        <taxon>Halobacteria</taxon>
        <taxon>Halobacteriales</taxon>
        <taxon>Halococcaceae</taxon>
        <taxon>Halococcus</taxon>
    </lineage>
</organism>
<dbReference type="FunCoup" id="M0MF37">
    <property type="interactions" value="26"/>
</dbReference>
<dbReference type="PANTHER" id="PTHR46470">
    <property type="entry name" value="N-ACYLNEURAMINATE-9-PHOSPHATASE"/>
    <property type="match status" value="1"/>
</dbReference>
<evidence type="ECO:0000256" key="3">
    <source>
        <dbReference type="ARBA" id="ARBA00022723"/>
    </source>
</evidence>
<evidence type="ECO:0000313" key="7">
    <source>
        <dbReference type="Proteomes" id="UP000011669"/>
    </source>
</evidence>
<dbReference type="Gene3D" id="3.40.50.1000">
    <property type="entry name" value="HAD superfamily/HAD-like"/>
    <property type="match status" value="1"/>
</dbReference>
<accession>M0MF37</accession>
<comment type="caution">
    <text evidence="6">The sequence shown here is derived from an EMBL/GenBank/DDBJ whole genome shotgun (WGS) entry which is preliminary data.</text>
</comment>
<keyword evidence="5" id="KW-0460">Magnesium</keyword>
<comment type="cofactor">
    <cofactor evidence="1">
        <name>Mg(2+)</name>
        <dbReference type="ChEBI" id="CHEBI:18420"/>
    </cofactor>
</comment>
<dbReference type="STRING" id="1227455.C449_15037"/>
<keyword evidence="7" id="KW-1185">Reference proteome</keyword>
<dbReference type="Gene3D" id="1.20.120.710">
    <property type="entry name" value="Haloacid dehalogenase hydrolase-like domain"/>
    <property type="match status" value="1"/>
</dbReference>
<dbReference type="SUPFAM" id="SSF56784">
    <property type="entry name" value="HAD-like"/>
    <property type="match status" value="1"/>
</dbReference>
<dbReference type="InterPro" id="IPR051400">
    <property type="entry name" value="HAD-like_hydrolase"/>
</dbReference>
<evidence type="ECO:0000256" key="5">
    <source>
        <dbReference type="ARBA" id="ARBA00022842"/>
    </source>
</evidence>
<dbReference type="InterPro" id="IPR023214">
    <property type="entry name" value="HAD_sf"/>
</dbReference>